<protein>
    <recommendedName>
        <fullName evidence="4">Lipoprotein</fullName>
    </recommendedName>
</protein>
<dbReference type="Proteomes" id="UP001595886">
    <property type="component" value="Unassembled WGS sequence"/>
</dbReference>
<evidence type="ECO:0000256" key="1">
    <source>
        <dbReference type="SAM" id="SignalP"/>
    </source>
</evidence>
<feature type="signal peptide" evidence="1">
    <location>
        <begin position="1"/>
        <end position="19"/>
    </location>
</feature>
<evidence type="ECO:0000313" key="3">
    <source>
        <dbReference type="Proteomes" id="UP001595886"/>
    </source>
</evidence>
<sequence length="130" mass="14280">MKPRSWLLLTLALSCLGCATPCPRDGSGEAPRLVSSVPVRLVARVESFENLGGFIDFPDVTVRYHSIVLVSEDDVVGWRSIRLQYQGLPMVDGKRLELGQRLRFTLPAATEGCCAPYLKDIEGVEFLGGK</sequence>
<dbReference type="EMBL" id="JBHSHD010000007">
    <property type="protein sequence ID" value="MFC4820320.1"/>
    <property type="molecule type" value="Genomic_DNA"/>
</dbReference>
<comment type="caution">
    <text evidence="2">The sequence shown here is derived from an EMBL/GenBank/DDBJ whole genome shotgun (WGS) entry which is preliminary data.</text>
</comment>
<accession>A0ABV9QTI3</accession>
<dbReference type="PROSITE" id="PS51257">
    <property type="entry name" value="PROKAR_LIPOPROTEIN"/>
    <property type="match status" value="1"/>
</dbReference>
<dbReference type="RefSeq" id="WP_380020163.1">
    <property type="nucleotide sequence ID" value="NZ_JBHSHD010000007.1"/>
</dbReference>
<keyword evidence="3" id="KW-1185">Reference proteome</keyword>
<reference evidence="3" key="1">
    <citation type="journal article" date="2019" name="Int. J. Syst. Evol. Microbiol.">
        <title>The Global Catalogue of Microorganisms (GCM) 10K type strain sequencing project: providing services to taxonomists for standard genome sequencing and annotation.</title>
        <authorList>
            <consortium name="The Broad Institute Genomics Platform"/>
            <consortium name="The Broad Institute Genome Sequencing Center for Infectious Disease"/>
            <person name="Wu L."/>
            <person name="Ma J."/>
        </authorList>
    </citation>
    <scope>NUCLEOTIDE SEQUENCE [LARGE SCALE GENOMIC DNA]</scope>
    <source>
        <strain evidence="3">CCUG 30340</strain>
    </source>
</reference>
<evidence type="ECO:0000313" key="2">
    <source>
        <dbReference type="EMBL" id="MFC4820320.1"/>
    </source>
</evidence>
<proteinExistence type="predicted"/>
<evidence type="ECO:0008006" key="4">
    <source>
        <dbReference type="Google" id="ProtNLM"/>
    </source>
</evidence>
<keyword evidence="1" id="KW-0732">Signal</keyword>
<name>A0ABV9QTI3_9GAMM</name>
<organism evidence="2 3">
    <name type="scientific">Dokdonella ginsengisoli</name>
    <dbReference type="NCBI Taxonomy" id="363846"/>
    <lineage>
        <taxon>Bacteria</taxon>
        <taxon>Pseudomonadati</taxon>
        <taxon>Pseudomonadota</taxon>
        <taxon>Gammaproteobacteria</taxon>
        <taxon>Lysobacterales</taxon>
        <taxon>Rhodanobacteraceae</taxon>
        <taxon>Dokdonella</taxon>
    </lineage>
</organism>
<gene>
    <name evidence="2" type="ORF">ACFO6Q_08290</name>
</gene>
<feature type="chain" id="PRO_5046006446" description="Lipoprotein" evidence="1">
    <location>
        <begin position="20"/>
        <end position="130"/>
    </location>
</feature>